<dbReference type="EMBL" id="JAUOOM010000040">
    <property type="protein sequence ID" value="MDO6409907.1"/>
    <property type="molecule type" value="Genomic_DNA"/>
</dbReference>
<reference evidence="4" key="1">
    <citation type="submission" date="2017-11" db="EMBL/GenBank/DDBJ databases">
        <title>Genome sequence of Pantoea sp. MSR2.</title>
        <authorList>
            <person name="Nascimento F.X."/>
        </authorList>
    </citation>
    <scope>NUCLEOTIDE SEQUENCE [LARGE SCALE GENOMIC DNA]</scope>
    <source>
        <strain evidence="4">MSR2</strain>
        <plasmid evidence="4">pmsr2c</plasmid>
    </source>
</reference>
<evidence type="ECO:0000313" key="5">
    <source>
        <dbReference type="Proteomes" id="UP001171299"/>
    </source>
</evidence>
<dbReference type="RefSeq" id="WP_208726944.1">
    <property type="nucleotide sequence ID" value="NZ_CP024639.1"/>
</dbReference>
<keyword evidence="5" id="KW-1185">Reference proteome</keyword>
<dbReference type="KEGG" id="ppho:CTZ24_25320"/>
<proteinExistence type="predicted"/>
<dbReference type="InterPro" id="IPR007712">
    <property type="entry name" value="RelE/ParE_toxin"/>
</dbReference>
<geneLocation type="plasmid" evidence="4">
    <name>pmsr2c</name>
</geneLocation>
<evidence type="ECO:0000313" key="3">
    <source>
        <dbReference type="EMBL" id="QGR09776.1"/>
    </source>
</evidence>
<evidence type="ECO:0000256" key="1">
    <source>
        <dbReference type="ARBA" id="ARBA00022649"/>
    </source>
</evidence>
<evidence type="ECO:0000313" key="4">
    <source>
        <dbReference type="Proteomes" id="UP000424872"/>
    </source>
</evidence>
<organism evidence="3 4">
    <name type="scientific">Pantoea phytobeneficialis</name>
    <dbReference type="NCBI Taxonomy" id="2052056"/>
    <lineage>
        <taxon>Bacteria</taxon>
        <taxon>Pseudomonadati</taxon>
        <taxon>Pseudomonadota</taxon>
        <taxon>Gammaproteobacteria</taxon>
        <taxon>Enterobacterales</taxon>
        <taxon>Erwiniaceae</taxon>
        <taxon>Pantoea</taxon>
    </lineage>
</organism>
<dbReference type="AlphaFoldDB" id="A0AAP9KS42"/>
<keyword evidence="1" id="KW-1277">Toxin-antitoxin system</keyword>
<reference evidence="2" key="3">
    <citation type="submission" date="2023-07" db="EMBL/GenBank/DDBJ databases">
        <title>The extreme plant-growth-promoting properties of Pantoea phytobeneficialis PF55 revealed by functional and genomic analysis.</title>
        <authorList>
            <person name="Nascimento F.X."/>
            <person name="Marcio R.J."/>
        </authorList>
    </citation>
    <scope>NUCLEOTIDE SEQUENCE</scope>
    <source>
        <strain evidence="2">PF55</strain>
    </source>
</reference>
<dbReference type="Pfam" id="PF05016">
    <property type="entry name" value="ParE_toxin"/>
    <property type="match status" value="1"/>
</dbReference>
<dbReference type="Gene3D" id="3.30.2310.20">
    <property type="entry name" value="RelE-like"/>
    <property type="match status" value="1"/>
</dbReference>
<dbReference type="InterPro" id="IPR035093">
    <property type="entry name" value="RelE/ParE_toxin_dom_sf"/>
</dbReference>
<dbReference type="Proteomes" id="UP000424872">
    <property type="component" value="Plasmid pMSR2C"/>
</dbReference>
<sequence length="101" mass="11341">MTTNIVWERRALADRENIFLYLNKEAGALVAIAADDRLAAMVSILKENPMAGVQAGRTVKHRKLVIPHFPFIVVYVADETKVSILRVLHTSRKIAGRYSHS</sequence>
<dbReference type="EMBL" id="CP024639">
    <property type="protein sequence ID" value="QGR09776.1"/>
    <property type="molecule type" value="Genomic_DNA"/>
</dbReference>
<accession>A0AAP9KS42</accession>
<gene>
    <name evidence="3" type="ORF">CTZ24_25320</name>
    <name evidence="2" type="ORF">Q3404_25385</name>
</gene>
<protein>
    <submittedName>
        <fullName evidence="3">Plasmid stabilization protein</fullName>
    </submittedName>
    <submittedName>
        <fullName evidence="2">Type II toxin-antitoxin system RelE/ParE family toxin</fullName>
    </submittedName>
</protein>
<reference evidence="3" key="2">
    <citation type="journal article" date="2020" name="Environ. Microbiol.">
        <title>The extreme plant-growth-promoting properties of Pantoea phytobeneficialis MSR2 revealed by functional and genomic analysis.</title>
        <authorList>
            <person name="Nascimento F.X."/>
            <person name="Hernandez A.G."/>
            <person name="Glick B.R."/>
            <person name="Rossi M.J."/>
        </authorList>
    </citation>
    <scope>NUCLEOTIDE SEQUENCE</scope>
    <source>
        <strain evidence="3">MSR2</strain>
    </source>
</reference>
<geneLocation type="plasmid" evidence="3">
    <name>pMSR2C</name>
</geneLocation>
<keyword evidence="3" id="KW-0614">Plasmid</keyword>
<name>A0AAP9KS42_9GAMM</name>
<evidence type="ECO:0000313" key="2">
    <source>
        <dbReference type="EMBL" id="MDO6409907.1"/>
    </source>
</evidence>
<dbReference type="Proteomes" id="UP001171299">
    <property type="component" value="Unassembled WGS sequence"/>
</dbReference>